<feature type="binding site" evidence="4">
    <location>
        <begin position="96"/>
        <end position="101"/>
    </location>
    <ligand>
        <name>acetyl-CoA</name>
        <dbReference type="ChEBI" id="CHEBI:57288"/>
    </ligand>
</feature>
<dbReference type="Pfam" id="PF13527">
    <property type="entry name" value="Acetyltransf_9"/>
    <property type="match status" value="1"/>
</dbReference>
<feature type="active site" description="Proton donor" evidence="4">
    <location>
        <position position="129"/>
    </location>
</feature>
<dbReference type="Pfam" id="PF13530">
    <property type="entry name" value="SCP2_2"/>
    <property type="match status" value="1"/>
</dbReference>
<comment type="subunit">
    <text evidence="4">Homohexamer; trimer of dimers.</text>
</comment>
<dbReference type="InterPro" id="IPR022902">
    <property type="entry name" value="NAcTrfase_Eis"/>
</dbReference>
<protein>
    <submittedName>
        <fullName evidence="6">GNAT family N-acetyltransferase</fullName>
    </submittedName>
</protein>
<evidence type="ECO:0000256" key="1">
    <source>
        <dbReference type="ARBA" id="ARBA00009213"/>
    </source>
</evidence>
<evidence type="ECO:0000313" key="7">
    <source>
        <dbReference type="Proteomes" id="UP000451860"/>
    </source>
</evidence>
<evidence type="ECO:0000256" key="3">
    <source>
        <dbReference type="ARBA" id="ARBA00023315"/>
    </source>
</evidence>
<dbReference type="NCBIfam" id="NF002367">
    <property type="entry name" value="PRK01346.1-4"/>
    <property type="match status" value="1"/>
</dbReference>
<proteinExistence type="inferred from homology"/>
<dbReference type="PROSITE" id="PS51186">
    <property type="entry name" value="GNAT"/>
    <property type="match status" value="1"/>
</dbReference>
<keyword evidence="3 4" id="KW-0012">Acyltransferase</keyword>
<dbReference type="InterPro" id="IPR036527">
    <property type="entry name" value="SCP2_sterol-bd_dom_sf"/>
</dbReference>
<dbReference type="Pfam" id="PF17668">
    <property type="entry name" value="Acetyltransf_17"/>
    <property type="match status" value="1"/>
</dbReference>
<feature type="domain" description="N-acetyltransferase" evidence="5">
    <location>
        <begin position="5"/>
        <end position="157"/>
    </location>
</feature>
<comment type="similarity">
    <text evidence="1 4">Belongs to the acetyltransferase Eis family.</text>
</comment>
<accession>A0A7J5ULA6</accession>
<dbReference type="Gene3D" id="3.40.630.30">
    <property type="match status" value="2"/>
</dbReference>
<dbReference type="SUPFAM" id="SSF55718">
    <property type="entry name" value="SCP-like"/>
    <property type="match status" value="1"/>
</dbReference>
<dbReference type="SUPFAM" id="SSF55729">
    <property type="entry name" value="Acyl-CoA N-acyltransferases (Nat)"/>
    <property type="match status" value="1"/>
</dbReference>
<dbReference type="PANTHER" id="PTHR37817:SF1">
    <property type="entry name" value="N-ACETYLTRANSFERASE EIS"/>
    <property type="match status" value="1"/>
</dbReference>
<dbReference type="Proteomes" id="UP000451860">
    <property type="component" value="Unassembled WGS sequence"/>
</dbReference>
<dbReference type="InterPro" id="IPR051554">
    <property type="entry name" value="Acetyltransferase_Eis"/>
</dbReference>
<comment type="caution">
    <text evidence="4">Lacks conserved residue(s) required for the propagation of feature annotation.</text>
</comment>
<dbReference type="GO" id="GO:0030649">
    <property type="term" value="P:aminoglycoside antibiotic catabolic process"/>
    <property type="evidence" value="ECO:0007669"/>
    <property type="project" value="TreeGrafter"/>
</dbReference>
<name>A0A7J5ULA6_9MICO</name>
<dbReference type="InterPro" id="IPR041380">
    <property type="entry name" value="Acetyltransf_17"/>
</dbReference>
<feature type="active site" description="Proton acceptor; via carboxylate" evidence="4">
    <location>
        <position position="417"/>
    </location>
</feature>
<reference evidence="6 7" key="1">
    <citation type="submission" date="2019-10" db="EMBL/GenBank/DDBJ databases">
        <title>Georgenia wutianyii sp. nov. and Georgenia yuyongxinii sp. nov. isolated from plateau pika (Ochotona curzoniae) in the Qinghai-Tibet plateau of China.</title>
        <authorList>
            <person name="Tian Z."/>
        </authorList>
    </citation>
    <scope>NUCLEOTIDE SEQUENCE [LARGE SCALE GENOMIC DNA]</scope>
    <source>
        <strain evidence="6 7">DSM 21501</strain>
    </source>
</reference>
<sequence>MPAGYRLAELDDTTDRDALLDVDTWAFAEENTPEDRAVMPWPLEPGRSVGVWDERGAEPRLAAGHSSYAFTLPVPGGARLPTAGLTWVSVHPGHRRRGLARAMVTAHLHRSAARGEVVSALYAAEMGIYGRYGYGVATRHLQMTLGRAATLREVPGSADLVVELEQASHDRHADLVQRVHAAVDRPGWVTRDTEALRARALLDRPSQRRGTEPLRIAVVRDPAGEPRGYAVFRRHAAWSAADLPEGTVKIREAVALDPAAARALWGTLTDLDLMATVESGPLAPDDALHGLLLDTRAARPTLHDAMWLRLLDVPAALAGRRYQAPVDVVLEVRDALLPANAGRWHLRGGPDGAEVRRADGEAGLALDVADLAEAYLGGTSLGALALAGRVAELAPGALAPASAAFGWPVAPAISWGF</sequence>
<dbReference type="HAMAP" id="MF_01812">
    <property type="entry name" value="Eis"/>
    <property type="match status" value="1"/>
</dbReference>
<keyword evidence="7" id="KW-1185">Reference proteome</keyword>
<organism evidence="6 7">
    <name type="scientific">Georgenia thermotolerans</name>
    <dbReference type="NCBI Taxonomy" id="527326"/>
    <lineage>
        <taxon>Bacteria</taxon>
        <taxon>Bacillati</taxon>
        <taxon>Actinomycetota</taxon>
        <taxon>Actinomycetes</taxon>
        <taxon>Micrococcales</taxon>
        <taxon>Bogoriellaceae</taxon>
        <taxon>Georgenia</taxon>
    </lineage>
</organism>
<dbReference type="PANTHER" id="PTHR37817">
    <property type="entry name" value="N-ACETYLTRANSFERASE EIS"/>
    <property type="match status" value="1"/>
</dbReference>
<evidence type="ECO:0000313" key="6">
    <source>
        <dbReference type="EMBL" id="KAE8763061.1"/>
    </source>
</evidence>
<gene>
    <name evidence="6" type="ORF">GB883_16145</name>
</gene>
<dbReference type="OrthoDB" id="8399956at2"/>
<evidence type="ECO:0000256" key="4">
    <source>
        <dbReference type="HAMAP-Rule" id="MF_01812"/>
    </source>
</evidence>
<comment type="caution">
    <text evidence="6">The sequence shown here is derived from an EMBL/GenBank/DDBJ whole genome shotgun (WGS) entry which is preliminary data.</text>
</comment>
<dbReference type="GO" id="GO:0034069">
    <property type="term" value="F:aminoglycoside N-acetyltransferase activity"/>
    <property type="evidence" value="ECO:0007669"/>
    <property type="project" value="TreeGrafter"/>
</dbReference>
<dbReference type="Gene3D" id="3.30.1050.10">
    <property type="entry name" value="SCP2 sterol-binding domain"/>
    <property type="match status" value="1"/>
</dbReference>
<evidence type="ECO:0000256" key="2">
    <source>
        <dbReference type="ARBA" id="ARBA00022679"/>
    </source>
</evidence>
<dbReference type="InterPro" id="IPR025559">
    <property type="entry name" value="Eis_dom"/>
</dbReference>
<dbReference type="InterPro" id="IPR016181">
    <property type="entry name" value="Acyl_CoA_acyltransferase"/>
</dbReference>
<dbReference type="InterPro" id="IPR000182">
    <property type="entry name" value="GNAT_dom"/>
</dbReference>
<evidence type="ECO:0000259" key="5">
    <source>
        <dbReference type="PROSITE" id="PS51186"/>
    </source>
</evidence>
<dbReference type="AlphaFoldDB" id="A0A7J5ULA6"/>
<dbReference type="EMBL" id="WHJE01000098">
    <property type="protein sequence ID" value="KAE8763061.1"/>
    <property type="molecule type" value="Genomic_DNA"/>
</dbReference>
<feature type="binding site" evidence="4">
    <location>
        <begin position="88"/>
        <end position="90"/>
    </location>
    <ligand>
        <name>acetyl-CoA</name>
        <dbReference type="ChEBI" id="CHEBI:57288"/>
    </ligand>
</feature>
<keyword evidence="2 4" id="KW-0808">Transferase</keyword>